<name>A0A9D1VVM7_9FIRM</name>
<organism evidence="2 3">
    <name type="scientific">Candidatus Mediterraneibacter caccavium</name>
    <dbReference type="NCBI Taxonomy" id="2838661"/>
    <lineage>
        <taxon>Bacteria</taxon>
        <taxon>Bacillati</taxon>
        <taxon>Bacillota</taxon>
        <taxon>Clostridia</taxon>
        <taxon>Lachnospirales</taxon>
        <taxon>Lachnospiraceae</taxon>
        <taxon>Mediterraneibacter</taxon>
    </lineage>
</organism>
<accession>A0A9D1VVM7</accession>
<feature type="chain" id="PRO_5039659350" evidence="1">
    <location>
        <begin position="22"/>
        <end position="340"/>
    </location>
</feature>
<dbReference type="Proteomes" id="UP000824243">
    <property type="component" value="Unassembled WGS sequence"/>
</dbReference>
<reference evidence="2" key="2">
    <citation type="submission" date="2021-04" db="EMBL/GenBank/DDBJ databases">
        <authorList>
            <person name="Gilroy R."/>
        </authorList>
    </citation>
    <scope>NUCLEOTIDE SEQUENCE</scope>
    <source>
        <strain evidence="2">ChiSjej5B23-15282</strain>
    </source>
</reference>
<dbReference type="EMBL" id="DXFA01000036">
    <property type="protein sequence ID" value="HIX47804.1"/>
    <property type="molecule type" value="Genomic_DNA"/>
</dbReference>
<evidence type="ECO:0000313" key="3">
    <source>
        <dbReference type="Proteomes" id="UP000824243"/>
    </source>
</evidence>
<sequence length="340" mass="37873">MKKDGRLLKLAGICLIFCFMAAGCGAGQDGRASEAGEETARINEYTVTQEEYNFFYDMNKARAASDFYSEYGIDVSGADADWDTENEEGISASEYAEELTVQAITRYAAVWTCARERGLETLDGYSGLKEKLEEVNSSGSGVTGYGMTKWTEENLFMYLYQDLESRLLKEVGENEFEFSEAELRAHYEEMDKDSLALRGELRARINVWYCADESAADLPEVKQYLGTVYEALTGGDEAPAPAGDLGIERLQDHEIGTGMTGLDDMFGQAVLTELFRHQEGDVFQGVYSGLPTVVQVLSAEKTGGDFESSEQAVRNDLIQRKYGEMIEDKMDKVSINWELD</sequence>
<dbReference type="PROSITE" id="PS51257">
    <property type="entry name" value="PROKAR_LIPOPROTEIN"/>
    <property type="match status" value="1"/>
</dbReference>
<evidence type="ECO:0000256" key="1">
    <source>
        <dbReference type="SAM" id="SignalP"/>
    </source>
</evidence>
<reference evidence="2" key="1">
    <citation type="journal article" date="2021" name="PeerJ">
        <title>Extensive microbial diversity within the chicken gut microbiome revealed by metagenomics and culture.</title>
        <authorList>
            <person name="Gilroy R."/>
            <person name="Ravi A."/>
            <person name="Getino M."/>
            <person name="Pursley I."/>
            <person name="Horton D.L."/>
            <person name="Alikhan N.F."/>
            <person name="Baker D."/>
            <person name="Gharbi K."/>
            <person name="Hall N."/>
            <person name="Watson M."/>
            <person name="Adriaenssens E.M."/>
            <person name="Foster-Nyarko E."/>
            <person name="Jarju S."/>
            <person name="Secka A."/>
            <person name="Antonio M."/>
            <person name="Oren A."/>
            <person name="Chaudhuri R.R."/>
            <person name="La Ragione R."/>
            <person name="Hildebrand F."/>
            <person name="Pallen M.J."/>
        </authorList>
    </citation>
    <scope>NUCLEOTIDE SEQUENCE</scope>
    <source>
        <strain evidence="2">ChiSjej5B23-15282</strain>
    </source>
</reference>
<feature type="signal peptide" evidence="1">
    <location>
        <begin position="1"/>
        <end position="21"/>
    </location>
</feature>
<keyword evidence="1" id="KW-0732">Signal</keyword>
<protein>
    <submittedName>
        <fullName evidence="2">Uncharacterized protein</fullName>
    </submittedName>
</protein>
<comment type="caution">
    <text evidence="2">The sequence shown here is derived from an EMBL/GenBank/DDBJ whole genome shotgun (WGS) entry which is preliminary data.</text>
</comment>
<gene>
    <name evidence="2" type="ORF">H9981_02110</name>
</gene>
<proteinExistence type="predicted"/>
<evidence type="ECO:0000313" key="2">
    <source>
        <dbReference type="EMBL" id="HIX47804.1"/>
    </source>
</evidence>
<dbReference type="AlphaFoldDB" id="A0A9D1VVM7"/>